<reference evidence="3" key="2">
    <citation type="journal article" date="2017" name="Nat. Plants">
        <title>The Aegilops tauschii genome reveals multiple impacts of transposons.</title>
        <authorList>
            <person name="Zhao G."/>
            <person name="Zou C."/>
            <person name="Li K."/>
            <person name="Wang K."/>
            <person name="Li T."/>
            <person name="Gao L."/>
            <person name="Zhang X."/>
            <person name="Wang H."/>
            <person name="Yang Z."/>
            <person name="Liu X."/>
            <person name="Jiang W."/>
            <person name="Mao L."/>
            <person name="Kong X."/>
            <person name="Jiao Y."/>
            <person name="Jia J."/>
        </authorList>
    </citation>
    <scope>NUCLEOTIDE SEQUENCE [LARGE SCALE GENOMIC DNA]</scope>
    <source>
        <strain evidence="3">cv. AL8/78</strain>
    </source>
</reference>
<reference evidence="2" key="3">
    <citation type="journal article" date="2017" name="Nature">
        <title>Genome sequence of the progenitor of the wheat D genome Aegilops tauschii.</title>
        <authorList>
            <person name="Luo M.C."/>
            <person name="Gu Y.Q."/>
            <person name="Puiu D."/>
            <person name="Wang H."/>
            <person name="Twardziok S.O."/>
            <person name="Deal K.R."/>
            <person name="Huo N."/>
            <person name="Zhu T."/>
            <person name="Wang L."/>
            <person name="Wang Y."/>
            <person name="McGuire P.E."/>
            <person name="Liu S."/>
            <person name="Long H."/>
            <person name="Ramasamy R.K."/>
            <person name="Rodriguez J.C."/>
            <person name="Van S.L."/>
            <person name="Yuan L."/>
            <person name="Wang Z."/>
            <person name="Xia Z."/>
            <person name="Xiao L."/>
            <person name="Anderson O.D."/>
            <person name="Ouyang S."/>
            <person name="Liang Y."/>
            <person name="Zimin A.V."/>
            <person name="Pertea G."/>
            <person name="Qi P."/>
            <person name="Bennetzen J.L."/>
            <person name="Dai X."/>
            <person name="Dawson M.W."/>
            <person name="Muller H.G."/>
            <person name="Kugler K."/>
            <person name="Rivarola-Duarte L."/>
            <person name="Spannagl M."/>
            <person name="Mayer K.F.X."/>
            <person name="Lu F.H."/>
            <person name="Bevan M.W."/>
            <person name="Leroy P."/>
            <person name="Li P."/>
            <person name="You F.M."/>
            <person name="Sun Q."/>
            <person name="Liu Z."/>
            <person name="Lyons E."/>
            <person name="Wicker T."/>
            <person name="Salzberg S.L."/>
            <person name="Devos K.M."/>
            <person name="Dvorak J."/>
        </authorList>
    </citation>
    <scope>NUCLEOTIDE SEQUENCE [LARGE SCALE GENOMIC DNA]</scope>
    <source>
        <strain evidence="2">cv. AL8/78</strain>
    </source>
</reference>
<organism evidence="2 3">
    <name type="scientific">Aegilops tauschii subsp. strangulata</name>
    <name type="common">Goatgrass</name>
    <dbReference type="NCBI Taxonomy" id="200361"/>
    <lineage>
        <taxon>Eukaryota</taxon>
        <taxon>Viridiplantae</taxon>
        <taxon>Streptophyta</taxon>
        <taxon>Embryophyta</taxon>
        <taxon>Tracheophyta</taxon>
        <taxon>Spermatophyta</taxon>
        <taxon>Magnoliopsida</taxon>
        <taxon>Liliopsida</taxon>
        <taxon>Poales</taxon>
        <taxon>Poaceae</taxon>
        <taxon>BOP clade</taxon>
        <taxon>Pooideae</taxon>
        <taxon>Triticodae</taxon>
        <taxon>Triticeae</taxon>
        <taxon>Triticinae</taxon>
        <taxon>Aegilops</taxon>
    </lineage>
</organism>
<proteinExistence type="predicted"/>
<evidence type="ECO:0000313" key="3">
    <source>
        <dbReference type="Proteomes" id="UP000015105"/>
    </source>
</evidence>
<feature type="region of interest" description="Disordered" evidence="1">
    <location>
        <begin position="1"/>
        <end position="153"/>
    </location>
</feature>
<accession>A0A453KSB0</accession>
<name>A0A453KSB0_AEGTS</name>
<dbReference type="Gramene" id="AET5Gv20497400.23">
    <property type="protein sequence ID" value="AET5Gv20497400.23"/>
    <property type="gene ID" value="AET5Gv20497400"/>
</dbReference>
<protein>
    <submittedName>
        <fullName evidence="2">Uncharacterized protein</fullName>
    </submittedName>
</protein>
<evidence type="ECO:0000256" key="1">
    <source>
        <dbReference type="SAM" id="MobiDB-lite"/>
    </source>
</evidence>
<reference evidence="3" key="1">
    <citation type="journal article" date="2014" name="Science">
        <title>Ancient hybridizations among the ancestral genomes of bread wheat.</title>
        <authorList>
            <consortium name="International Wheat Genome Sequencing Consortium,"/>
            <person name="Marcussen T."/>
            <person name="Sandve S.R."/>
            <person name="Heier L."/>
            <person name="Spannagl M."/>
            <person name="Pfeifer M."/>
            <person name="Jakobsen K.S."/>
            <person name="Wulff B.B."/>
            <person name="Steuernagel B."/>
            <person name="Mayer K.F."/>
            <person name="Olsen O.A."/>
        </authorList>
    </citation>
    <scope>NUCLEOTIDE SEQUENCE [LARGE SCALE GENOMIC DNA]</scope>
    <source>
        <strain evidence="3">cv. AL8/78</strain>
    </source>
</reference>
<dbReference type="AlphaFoldDB" id="A0A453KSB0"/>
<keyword evidence="3" id="KW-1185">Reference proteome</keyword>
<dbReference type="Gramene" id="AET5Gv20497400.27">
    <property type="protein sequence ID" value="AET5Gv20497400.27"/>
    <property type="gene ID" value="AET5Gv20497400"/>
</dbReference>
<reference evidence="2" key="5">
    <citation type="journal article" date="2021" name="G3 (Bethesda)">
        <title>Aegilops tauschii genome assembly Aet v5.0 features greater sequence contiguity and improved annotation.</title>
        <authorList>
            <person name="Wang L."/>
            <person name="Zhu T."/>
            <person name="Rodriguez J.C."/>
            <person name="Deal K.R."/>
            <person name="Dubcovsky J."/>
            <person name="McGuire P.E."/>
            <person name="Lux T."/>
            <person name="Spannagl M."/>
            <person name="Mayer K.F.X."/>
            <person name="Baldrich P."/>
            <person name="Meyers B.C."/>
            <person name="Huo N."/>
            <person name="Gu Y.Q."/>
            <person name="Zhou H."/>
            <person name="Devos K.M."/>
            <person name="Bennetzen J.L."/>
            <person name="Unver T."/>
            <person name="Budak H."/>
            <person name="Gulick P.J."/>
            <person name="Galiba G."/>
            <person name="Kalapos B."/>
            <person name="Nelson D.R."/>
            <person name="Li P."/>
            <person name="You F.M."/>
            <person name="Luo M.C."/>
            <person name="Dvorak J."/>
        </authorList>
    </citation>
    <scope>NUCLEOTIDE SEQUENCE [LARGE SCALE GENOMIC DNA]</scope>
    <source>
        <strain evidence="2">cv. AL8/78</strain>
    </source>
</reference>
<reference evidence="2" key="4">
    <citation type="submission" date="2019-03" db="UniProtKB">
        <authorList>
            <consortium name="EnsemblPlants"/>
        </authorList>
    </citation>
    <scope>IDENTIFICATION</scope>
</reference>
<feature type="compositionally biased region" description="Low complexity" evidence="1">
    <location>
        <begin position="51"/>
        <end position="79"/>
    </location>
</feature>
<sequence>PKLPCPKRQKEKDPEPPSPDLIRSPSAPPRPPLSPARRRGLSLPQRAAGASPSTPSRPPLSSSAQPCPHLLPRLRPLPHTFSLGSGRRPHLLPRLRPQPPPSPSAPAAAPTFSLGSGHRPALQSQIESSPLPYPRSHRPKPSVATTATRTTSSRAAAISPCSAASQAPPHLHCCSALPPVHPMAAALVAELTPIPPPRYLLPLVRLRRCNALAIHCRHPGPFNETAPSRSTPQLRSLPPLTAPDLRNNYGSLLAQLALDDLL</sequence>
<feature type="compositionally biased region" description="Low complexity" evidence="1">
    <location>
        <begin position="144"/>
        <end position="153"/>
    </location>
</feature>
<dbReference type="EnsemblPlants" id="AET5Gv20497400.27">
    <property type="protein sequence ID" value="AET5Gv20497400.27"/>
    <property type="gene ID" value="AET5Gv20497400"/>
</dbReference>
<evidence type="ECO:0000313" key="2">
    <source>
        <dbReference type="EnsemblPlants" id="AET5Gv20497400.27"/>
    </source>
</evidence>
<feature type="compositionally biased region" description="Low complexity" evidence="1">
    <location>
        <begin position="105"/>
        <end position="114"/>
    </location>
</feature>
<dbReference type="Proteomes" id="UP000015105">
    <property type="component" value="Chromosome 5D"/>
</dbReference>
<dbReference type="EnsemblPlants" id="AET5Gv20497400.23">
    <property type="protein sequence ID" value="AET5Gv20497400.23"/>
    <property type="gene ID" value="AET5Gv20497400"/>
</dbReference>